<dbReference type="EMBL" id="JADBHS010000014">
    <property type="protein sequence ID" value="MBE2986904.1"/>
    <property type="molecule type" value="Genomic_DNA"/>
</dbReference>
<reference evidence="4 5" key="1">
    <citation type="submission" date="2015-08" db="EMBL/GenBank/DDBJ databases">
        <title>Comparative genomics of the Campylobacter concisus group.</title>
        <authorList>
            <person name="Yee E."/>
            <person name="Chapman M.H."/>
            <person name="Huynh S."/>
            <person name="Bono J.L."/>
            <person name="On S.L."/>
            <person name="St Leger J."/>
            <person name="Foster G."/>
            <person name="Parker C.T."/>
            <person name="Miller W.G."/>
        </authorList>
    </citation>
    <scope>NUCLEOTIDE SEQUENCE [LARGE SCALE GENOMIC DNA]</scope>
    <source>
        <strain evidence="4 5">RM9337</strain>
    </source>
</reference>
<evidence type="ECO:0000256" key="2">
    <source>
        <dbReference type="SAM" id="Phobius"/>
    </source>
</evidence>
<keyword evidence="2" id="KW-0472">Membrane</keyword>
<organism evidence="4 5">
    <name type="scientific">Campylobacter californiensis</name>
    <dbReference type="NCBI Taxonomy" id="1032243"/>
    <lineage>
        <taxon>Bacteria</taxon>
        <taxon>Pseudomonadati</taxon>
        <taxon>Campylobacterota</taxon>
        <taxon>Epsilonproteobacteria</taxon>
        <taxon>Campylobacterales</taxon>
        <taxon>Campylobacteraceae</taxon>
        <taxon>Campylobacter</taxon>
    </lineage>
</organism>
<reference evidence="3 6" key="2">
    <citation type="submission" date="2020-10" db="EMBL/GenBank/DDBJ databases">
        <title>Campylobacter californiensis sp. nov. isolated from cattle and feral swine in California.</title>
        <authorList>
            <person name="Miller W.G."/>
        </authorList>
    </citation>
    <scope>NUCLEOTIDE SEQUENCE [LARGE SCALE GENOMIC DNA]</scope>
    <source>
        <strain evidence="3 6">RM12919</strain>
    </source>
</reference>
<dbReference type="AlphaFoldDB" id="A0AAW3ZTN9"/>
<proteinExistence type="inferred from homology"/>
<evidence type="ECO:0000256" key="1">
    <source>
        <dbReference type="ARBA" id="ARBA00010894"/>
    </source>
</evidence>
<keyword evidence="2" id="KW-1133">Transmembrane helix</keyword>
<sequence length="97" mass="10976">MIVSTFISAIATILHTVINIYIWVIIAAAIVSWVRPDPYNQIVQLLYRVTEPAYAFVRRFIPTVFGGIDIAPIIILLALQFLDLFLVRLLLEFASSI</sequence>
<feature type="transmembrane region" description="Helical" evidence="2">
    <location>
        <begin position="12"/>
        <end position="34"/>
    </location>
</feature>
<dbReference type="Proteomes" id="UP000650616">
    <property type="component" value="Unassembled WGS sequence"/>
</dbReference>
<keyword evidence="2" id="KW-0812">Transmembrane</keyword>
<feature type="transmembrane region" description="Helical" evidence="2">
    <location>
        <begin position="70"/>
        <end position="91"/>
    </location>
</feature>
<protein>
    <submittedName>
        <fullName evidence="4">YggT family protein</fullName>
    </submittedName>
</protein>
<dbReference type="Proteomes" id="UP001318760">
    <property type="component" value="Unassembled WGS sequence"/>
</dbReference>
<dbReference type="PANTHER" id="PTHR33219:SF14">
    <property type="entry name" value="PROTEIN COFACTOR ASSEMBLY OF COMPLEX C SUBUNIT B CCB3, CHLOROPLASTIC-RELATED"/>
    <property type="match status" value="1"/>
</dbReference>
<name>A0AAW3ZTN9_9BACT</name>
<comment type="caution">
    <text evidence="4">The sequence shown here is derived from an EMBL/GenBank/DDBJ whole genome shotgun (WGS) entry which is preliminary data.</text>
</comment>
<evidence type="ECO:0000313" key="3">
    <source>
        <dbReference type="EMBL" id="MBE2986904.1"/>
    </source>
</evidence>
<gene>
    <name evidence="3" type="ORF">CCAL12919_07200</name>
    <name evidence="4" type="ORF">CCAL9337_05310</name>
</gene>
<accession>A0AAW3ZTN9</accession>
<evidence type="ECO:0000313" key="5">
    <source>
        <dbReference type="Proteomes" id="UP000650616"/>
    </source>
</evidence>
<comment type="similarity">
    <text evidence="1">Belongs to the YggT family.</text>
</comment>
<dbReference type="InterPro" id="IPR003425">
    <property type="entry name" value="CCB3/YggT"/>
</dbReference>
<evidence type="ECO:0000313" key="6">
    <source>
        <dbReference type="Proteomes" id="UP001318760"/>
    </source>
</evidence>
<dbReference type="RefSeq" id="WP_169936203.1">
    <property type="nucleotide sequence ID" value="NZ_CP012545.1"/>
</dbReference>
<dbReference type="Pfam" id="PF02325">
    <property type="entry name" value="CCB3_YggT"/>
    <property type="match status" value="1"/>
</dbReference>
<dbReference type="EMBL" id="LIWG01000005">
    <property type="protein sequence ID" value="MBE3608147.1"/>
    <property type="molecule type" value="Genomic_DNA"/>
</dbReference>
<keyword evidence="5" id="KW-1185">Reference proteome</keyword>
<evidence type="ECO:0000313" key="4">
    <source>
        <dbReference type="EMBL" id="MBE3608147.1"/>
    </source>
</evidence>
<dbReference type="GO" id="GO:0016020">
    <property type="term" value="C:membrane"/>
    <property type="evidence" value="ECO:0007669"/>
    <property type="project" value="InterPro"/>
</dbReference>
<dbReference type="PANTHER" id="PTHR33219">
    <property type="entry name" value="YLMG HOMOLOG PROTEIN 2, CHLOROPLASTIC"/>
    <property type="match status" value="1"/>
</dbReference>